<keyword evidence="2" id="KW-0677">Repeat</keyword>
<name>A0ABQ1SFJ6_9FLAO</name>
<sequence length="1764" mass="188949">MKFKLLSLKFTLLSLLIFSVSWGQYSGTGEFNKINSTAELEDGYYVIANETDEFAMNNAHTGSLFPETAISPSGDQLTDVSVADVWLIENDGTGWTIYNEADDIYASYSGSSNNIQAVATVAGDNERWTMAYDDTESYFTATNAAVTDRVLRYNTGSPRFVCYASSFGDNLQLYKLASASTPTAPETSAPVPTEDAANVVSIYSDAYTNVSIEDFDPFWGQPVDPQVNTTFDPTGDGTNFALEYVDFTYQGTQFDSDNNNALDLSDMDYFHVDIWVPDGTDRQVRVSPINFGTGAGEVQVEVPLTPGSWNSVTLDKTDFTNMTWDAVNQLIFNGQFNGDGSANTTPFNIYLDNIYFSQEPASTGCDYVFDLTDTWGDGWNGNAMEVYLDGVLSTTVGASFTDGASAQETITVDDAAQIEVFWVDGSFESEVGFTITNGNGDEIFNLPSGSGSLSDTTIYTSAVDCDNCTAPYNPSSSGVSPTEEEVSWLTSASEDAGYEWTVVLSGDPISNAVASGDATTGTLTANVTGLQAETDYDIYISSVCGSDVGNPVLYSFTTLDSCLAPENLSVSNITDTTADLSWDLSVNASDGYDYVLITDGSTPDNSTTPTGSVGSGVDTESLTGLTEATDYEAFIRSNCGGGSLSEWSSALSFTTECATFTSLSENFDNSGTDLPNCWSQSSSDGEWQVDDSPTFGSTYTDNTTGSGSFAFVDASTFNGAADDITLTSPFVDVSGLTTPALEFYVHHYKSQGDADNSITVEFWDGTAWNQVYFDDQANVDGWQQVLIDLGSFTITGDVQVRFIVDNTPDNFYNEIAIDDVSFIEAPSCFAPTSLETSNVAGTSLDFSWDGSSSSVNGYEWAIIDDSGDISDDTTWIDNGSTDVNTTNDTSALLSPETDYVLYVRTDCDTDGLSDWASISFTTTVLCPTPSDLATNGIDDTSVNLEWTAAISETAGYEYVLMPDGLDPVDDFGDNVANGTTAAGETTLSLSSLSSETSYDFYLRAVCDAGEFSEYISVSFTTACSAATLNYEEDFTGFTTNINTSSPCWAEGTGIFDNVTFGGWGGQNFNNDAANPNGTALYINLYSSSTSSDWAASQTIDLGAGSADNILSYDAFVKPWSGDETVTDMGNHSVQVVISEDGGLTWDLATNSVATYDNNNIPNDLSNTEEEISLAGYSGVIQVGFYAEQDGTTPDLRFYIDNVFVGVPPTCDAPLGLDVSNITLDGAELSWDAVVNPATEDAYTWYVFAEGDDPAVDTPVDSGVTDDTSVTVTGLMAETNYEFYVDADCGADGESELSDAFSFFTGYCSPVHTSTFDYVASLETLGAVQNVSIAQTEQGPNSGYQDLTSETIEAFVDSSFDVEIEYSFDNFGAKAWVDWNNDLEFAEDEVIFTDENDADTATSVFTVPSDVTPGDYRVRFRAYWQNNIDPGSCESITYGDAFDYTLTVSDQPDPVFANVQIIHNSPDPAAASVDVYLDGQLLPALTGVDFRTASEFLLAPAGVDFVVDVVPAGADLSESVHTETFNLMEDENYIIVANGVLDTDAFISDNAFELSVYAGAQTVAADPTQVDVLVHHGSPDAPAVDVNETDAGNLVSNIAYPEFDGYLNLAVADYTIEIAAAGDPAALFSYEAPLATLGGFEGAAITVVASGFFGDDADTDNGFGLWVATAAGGPLLELPETNISTIDFDSANFTYYPNPVKTSLTIEAQNNVEQVEVFNVLGQRVITQRPNQTNPRLDMNTLESGVYLMKVSINGANKTFQIIKD</sequence>
<feature type="signal peptide" evidence="3">
    <location>
        <begin position="1"/>
        <end position="23"/>
    </location>
</feature>
<dbReference type="Pfam" id="PF20009">
    <property type="entry name" value="GEVED"/>
    <property type="match status" value="1"/>
</dbReference>
<evidence type="ECO:0000256" key="1">
    <source>
        <dbReference type="ARBA" id="ARBA00022729"/>
    </source>
</evidence>
<dbReference type="InterPro" id="IPR013783">
    <property type="entry name" value="Ig-like_fold"/>
</dbReference>
<keyword evidence="7" id="KW-1185">Reference proteome</keyword>
<evidence type="ECO:0008006" key="8">
    <source>
        <dbReference type="Google" id="ProtNLM"/>
    </source>
</evidence>
<keyword evidence="1 3" id="KW-0732">Signal</keyword>
<dbReference type="Gene3D" id="2.60.120.200">
    <property type="match status" value="1"/>
</dbReference>
<dbReference type="PANTHER" id="PTHR46708">
    <property type="entry name" value="TENASCIN"/>
    <property type="match status" value="1"/>
</dbReference>
<gene>
    <name evidence="6" type="ORF">GCM10010832_08750</name>
</gene>
<dbReference type="SUPFAM" id="SSF49899">
    <property type="entry name" value="Concanavalin A-like lectins/glucanases"/>
    <property type="match status" value="1"/>
</dbReference>
<evidence type="ECO:0000259" key="4">
    <source>
        <dbReference type="PROSITE" id="PS50060"/>
    </source>
</evidence>
<dbReference type="RefSeq" id="WP_188457880.1">
    <property type="nucleotide sequence ID" value="NZ_BMGM01000003.1"/>
</dbReference>
<dbReference type="InterPro" id="IPR025510">
    <property type="entry name" value="DUF4397"/>
</dbReference>
<dbReference type="InterPro" id="IPR026444">
    <property type="entry name" value="Secre_tail"/>
</dbReference>
<dbReference type="PROSITE" id="PS50853">
    <property type="entry name" value="FN3"/>
    <property type="match status" value="4"/>
</dbReference>
<dbReference type="SUPFAM" id="SSF50370">
    <property type="entry name" value="Ricin B-like lectins"/>
    <property type="match status" value="1"/>
</dbReference>
<organism evidence="6 7">
    <name type="scientific">Psychroflexus planctonicus</name>
    <dbReference type="NCBI Taxonomy" id="1526575"/>
    <lineage>
        <taxon>Bacteria</taxon>
        <taxon>Pseudomonadati</taxon>
        <taxon>Bacteroidota</taxon>
        <taxon>Flavobacteriia</taxon>
        <taxon>Flavobacteriales</taxon>
        <taxon>Flavobacteriaceae</taxon>
        <taxon>Psychroflexus</taxon>
    </lineage>
</organism>
<evidence type="ECO:0000256" key="2">
    <source>
        <dbReference type="ARBA" id="ARBA00022737"/>
    </source>
</evidence>
<accession>A0ABQ1SFJ6</accession>
<dbReference type="InterPro" id="IPR000998">
    <property type="entry name" value="MAM_dom"/>
</dbReference>
<feature type="chain" id="PRO_5045515095" description="Por secretion system C-terminal sorting domain-containing protein" evidence="3">
    <location>
        <begin position="24"/>
        <end position="1764"/>
    </location>
</feature>
<dbReference type="InterPro" id="IPR013320">
    <property type="entry name" value="ConA-like_dom_sf"/>
</dbReference>
<feature type="domain" description="Fibronectin type-III" evidence="5">
    <location>
        <begin position="928"/>
        <end position="1025"/>
    </location>
</feature>
<proteinExistence type="predicted"/>
<dbReference type="EMBL" id="BMGM01000003">
    <property type="protein sequence ID" value="GGE30540.1"/>
    <property type="molecule type" value="Genomic_DNA"/>
</dbReference>
<protein>
    <recommendedName>
        <fullName evidence="8">Por secretion system C-terminal sorting domain-containing protein</fullName>
    </recommendedName>
</protein>
<dbReference type="InterPro" id="IPR050991">
    <property type="entry name" value="ECM_Regulatory_Proteins"/>
</dbReference>
<feature type="domain" description="Fibronectin type-III" evidence="5">
    <location>
        <begin position="564"/>
        <end position="658"/>
    </location>
</feature>
<dbReference type="Pfam" id="PF18962">
    <property type="entry name" value="Por_Secre_tail"/>
    <property type="match status" value="1"/>
</dbReference>
<dbReference type="SMART" id="SM00060">
    <property type="entry name" value="FN3"/>
    <property type="match status" value="5"/>
</dbReference>
<reference evidence="7" key="1">
    <citation type="journal article" date="2019" name="Int. J. Syst. Evol. Microbiol.">
        <title>The Global Catalogue of Microorganisms (GCM) 10K type strain sequencing project: providing services to taxonomists for standard genome sequencing and annotation.</title>
        <authorList>
            <consortium name="The Broad Institute Genomics Platform"/>
            <consortium name="The Broad Institute Genome Sequencing Center for Infectious Disease"/>
            <person name="Wu L."/>
            <person name="Ma J."/>
        </authorList>
    </citation>
    <scope>NUCLEOTIDE SEQUENCE [LARGE SCALE GENOMIC DNA]</scope>
    <source>
        <strain evidence="7">CGMCC 1.12931</strain>
    </source>
</reference>
<dbReference type="Gene3D" id="2.60.40.10">
    <property type="entry name" value="Immunoglobulins"/>
    <property type="match status" value="5"/>
</dbReference>
<dbReference type="CDD" id="cd00063">
    <property type="entry name" value="FN3"/>
    <property type="match status" value="2"/>
</dbReference>
<dbReference type="InterPro" id="IPR045474">
    <property type="entry name" value="GEVED"/>
</dbReference>
<dbReference type="InterPro" id="IPR003961">
    <property type="entry name" value="FN3_dom"/>
</dbReference>
<dbReference type="Pfam" id="PF14344">
    <property type="entry name" value="DUF4397"/>
    <property type="match status" value="1"/>
</dbReference>
<dbReference type="PROSITE" id="PS50060">
    <property type="entry name" value="MAM_2"/>
    <property type="match status" value="1"/>
</dbReference>
<feature type="domain" description="MAM" evidence="4">
    <location>
        <begin position="663"/>
        <end position="830"/>
    </location>
</feature>
<evidence type="ECO:0000259" key="5">
    <source>
        <dbReference type="PROSITE" id="PS50853"/>
    </source>
</evidence>
<dbReference type="InterPro" id="IPR035992">
    <property type="entry name" value="Ricin_B-like_lectins"/>
</dbReference>
<feature type="domain" description="Fibronectin type-III" evidence="5">
    <location>
        <begin position="1212"/>
        <end position="1310"/>
    </location>
</feature>
<dbReference type="Proteomes" id="UP000599179">
    <property type="component" value="Unassembled WGS sequence"/>
</dbReference>
<dbReference type="InterPro" id="IPR036116">
    <property type="entry name" value="FN3_sf"/>
</dbReference>
<dbReference type="NCBIfam" id="TIGR04183">
    <property type="entry name" value="Por_Secre_tail"/>
    <property type="match status" value="1"/>
</dbReference>
<evidence type="ECO:0000313" key="7">
    <source>
        <dbReference type="Proteomes" id="UP000599179"/>
    </source>
</evidence>
<dbReference type="SUPFAM" id="SSF49265">
    <property type="entry name" value="Fibronectin type III"/>
    <property type="match status" value="5"/>
</dbReference>
<comment type="caution">
    <text evidence="6">The sequence shown here is derived from an EMBL/GenBank/DDBJ whole genome shotgun (WGS) entry which is preliminary data.</text>
</comment>
<dbReference type="Gene3D" id="2.80.10.50">
    <property type="match status" value="1"/>
</dbReference>
<evidence type="ECO:0000256" key="3">
    <source>
        <dbReference type="SAM" id="SignalP"/>
    </source>
</evidence>
<feature type="domain" description="Fibronectin type-III" evidence="5">
    <location>
        <begin position="470"/>
        <end position="561"/>
    </location>
</feature>
<dbReference type="Pfam" id="PF00041">
    <property type="entry name" value="fn3"/>
    <property type="match status" value="1"/>
</dbReference>
<evidence type="ECO:0000313" key="6">
    <source>
        <dbReference type="EMBL" id="GGE30540.1"/>
    </source>
</evidence>
<dbReference type="PANTHER" id="PTHR46708:SF2">
    <property type="entry name" value="FIBRONECTIN TYPE-III DOMAIN-CONTAINING PROTEIN"/>
    <property type="match status" value="1"/>
</dbReference>